<comment type="caution">
    <text evidence="1">The sequence shown here is derived from an EMBL/GenBank/DDBJ whole genome shotgun (WGS) entry which is preliminary data.</text>
</comment>
<reference evidence="1" key="1">
    <citation type="journal article" date="2021" name="Genome Biol. Evol.">
        <title>A High-Quality Reference Genome for a Parasitic Bivalve with Doubly Uniparental Inheritance (Bivalvia: Unionida).</title>
        <authorList>
            <person name="Smith C.H."/>
        </authorList>
    </citation>
    <scope>NUCLEOTIDE SEQUENCE</scope>
    <source>
        <strain evidence="1">CHS0354</strain>
    </source>
</reference>
<sequence length="91" mass="10496">MMMMLQKIVSLLLMYAIIFRTSALYPRRILGGKSNPGLSKEREMVNKLLHRMLDTAYETFKDMGVSESELKKVDSKRALIKACYFHAVACY</sequence>
<protein>
    <submittedName>
        <fullName evidence="1">Uncharacterized protein</fullName>
    </submittedName>
</protein>
<organism evidence="1 2">
    <name type="scientific">Potamilus streckersoni</name>
    <dbReference type="NCBI Taxonomy" id="2493646"/>
    <lineage>
        <taxon>Eukaryota</taxon>
        <taxon>Metazoa</taxon>
        <taxon>Spiralia</taxon>
        <taxon>Lophotrochozoa</taxon>
        <taxon>Mollusca</taxon>
        <taxon>Bivalvia</taxon>
        <taxon>Autobranchia</taxon>
        <taxon>Heteroconchia</taxon>
        <taxon>Palaeoheterodonta</taxon>
        <taxon>Unionida</taxon>
        <taxon>Unionoidea</taxon>
        <taxon>Unionidae</taxon>
        <taxon>Ambleminae</taxon>
        <taxon>Lampsilini</taxon>
        <taxon>Potamilus</taxon>
    </lineage>
</organism>
<dbReference type="AlphaFoldDB" id="A0AAE0RY02"/>
<keyword evidence="2" id="KW-1185">Reference proteome</keyword>
<name>A0AAE0RY02_9BIVA</name>
<reference evidence="1" key="2">
    <citation type="journal article" date="2021" name="Genome Biol. Evol.">
        <title>Developing a high-quality reference genome for a parasitic bivalve with doubly uniparental inheritance (Bivalvia: Unionida).</title>
        <authorList>
            <person name="Smith C.H."/>
        </authorList>
    </citation>
    <scope>NUCLEOTIDE SEQUENCE</scope>
    <source>
        <strain evidence="1">CHS0354</strain>
        <tissue evidence="1">Mantle</tissue>
    </source>
</reference>
<accession>A0AAE0RY02</accession>
<dbReference type="Proteomes" id="UP001195483">
    <property type="component" value="Unassembled WGS sequence"/>
</dbReference>
<reference evidence="1" key="3">
    <citation type="submission" date="2023-05" db="EMBL/GenBank/DDBJ databases">
        <authorList>
            <person name="Smith C.H."/>
        </authorList>
    </citation>
    <scope>NUCLEOTIDE SEQUENCE</scope>
    <source>
        <strain evidence="1">CHS0354</strain>
        <tissue evidence="1">Mantle</tissue>
    </source>
</reference>
<dbReference type="EMBL" id="JAEAOA010001006">
    <property type="protein sequence ID" value="KAK3581395.1"/>
    <property type="molecule type" value="Genomic_DNA"/>
</dbReference>
<evidence type="ECO:0000313" key="1">
    <source>
        <dbReference type="EMBL" id="KAK3581395.1"/>
    </source>
</evidence>
<evidence type="ECO:0000313" key="2">
    <source>
        <dbReference type="Proteomes" id="UP001195483"/>
    </source>
</evidence>
<gene>
    <name evidence="1" type="ORF">CHS0354_016249</name>
</gene>
<proteinExistence type="predicted"/>